<dbReference type="AlphaFoldDB" id="A0A2V3J3H1"/>
<dbReference type="InterPro" id="IPR036049">
    <property type="entry name" value="Ribosomal_uL29_sf"/>
</dbReference>
<reference evidence="8 9" key="1">
    <citation type="journal article" date="2018" name="Mol. Biol. Evol.">
        <title>Analysis of the draft genome of the red seaweed Gracilariopsis chorda provides insights into genome size evolution in Rhodophyta.</title>
        <authorList>
            <person name="Lee J."/>
            <person name="Yang E.C."/>
            <person name="Graf L."/>
            <person name="Yang J.H."/>
            <person name="Qiu H."/>
            <person name="Zel Zion U."/>
            <person name="Chan C.X."/>
            <person name="Stephens T.G."/>
            <person name="Weber A.P.M."/>
            <person name="Boo G.H."/>
            <person name="Boo S.M."/>
            <person name="Kim K.M."/>
            <person name="Shin Y."/>
            <person name="Jung M."/>
            <person name="Lee S.J."/>
            <person name="Yim H.S."/>
            <person name="Lee J.H."/>
            <person name="Bhattacharya D."/>
            <person name="Yoon H.S."/>
        </authorList>
    </citation>
    <scope>NUCLEOTIDE SEQUENCE [LARGE SCALE GENOMIC DNA]</scope>
    <source>
        <strain evidence="8 9">SKKU-2015</strain>
        <tissue evidence="8">Whole body</tissue>
    </source>
</reference>
<dbReference type="STRING" id="448386.A0A2V3J3H1"/>
<proteinExistence type="inferred from homology"/>
<comment type="subcellular location">
    <subcellularLocation>
        <location evidence="1">Mitochondrion</location>
    </subcellularLocation>
</comment>
<keyword evidence="5" id="KW-0687">Ribonucleoprotein</keyword>
<dbReference type="PANTHER" id="PTHR21183:SF18">
    <property type="entry name" value="LARGE RIBOSOMAL SUBUNIT PROTEIN UL29M"/>
    <property type="match status" value="1"/>
</dbReference>
<evidence type="ECO:0000313" key="9">
    <source>
        <dbReference type="Proteomes" id="UP000247409"/>
    </source>
</evidence>
<dbReference type="GO" id="GO:0032543">
    <property type="term" value="P:mitochondrial translation"/>
    <property type="evidence" value="ECO:0007669"/>
    <property type="project" value="TreeGrafter"/>
</dbReference>
<keyword evidence="9" id="KW-1185">Reference proteome</keyword>
<sequence>MMRSTPSAFKTHVLRVARRSMSTAPSPTAEPAKKLDSQKGVLQFIDSGTSAGATRTGRAWRTSELRLKSYEDLHKLWFILLKERNILLSEKAWCKTNSRHWVNGPSNLYKVKRSMARLKGVVGERTRAYKAKRAKEALLAERDGQGLKDAVAPPASTPQGVATRTPPSN</sequence>
<dbReference type="Pfam" id="PF06984">
    <property type="entry name" value="MRP-L47"/>
    <property type="match status" value="1"/>
</dbReference>
<organism evidence="8 9">
    <name type="scientific">Gracilariopsis chorda</name>
    <dbReference type="NCBI Taxonomy" id="448386"/>
    <lineage>
        <taxon>Eukaryota</taxon>
        <taxon>Rhodophyta</taxon>
        <taxon>Florideophyceae</taxon>
        <taxon>Rhodymeniophycidae</taxon>
        <taxon>Gracilariales</taxon>
        <taxon>Gracilariaceae</taxon>
        <taxon>Gracilariopsis</taxon>
    </lineage>
</organism>
<dbReference type="Proteomes" id="UP000247409">
    <property type="component" value="Unassembled WGS sequence"/>
</dbReference>
<evidence type="ECO:0000256" key="6">
    <source>
        <dbReference type="ARBA" id="ARBA00035289"/>
    </source>
</evidence>
<dbReference type="SUPFAM" id="SSF46561">
    <property type="entry name" value="Ribosomal protein L29 (L29p)"/>
    <property type="match status" value="1"/>
</dbReference>
<dbReference type="Gene3D" id="6.10.330.20">
    <property type="match status" value="1"/>
</dbReference>
<dbReference type="GO" id="GO:0005762">
    <property type="term" value="C:mitochondrial large ribosomal subunit"/>
    <property type="evidence" value="ECO:0007669"/>
    <property type="project" value="TreeGrafter"/>
</dbReference>
<evidence type="ECO:0000256" key="1">
    <source>
        <dbReference type="ARBA" id="ARBA00004173"/>
    </source>
</evidence>
<dbReference type="GO" id="GO:0003735">
    <property type="term" value="F:structural constituent of ribosome"/>
    <property type="evidence" value="ECO:0007669"/>
    <property type="project" value="InterPro"/>
</dbReference>
<dbReference type="InterPro" id="IPR010729">
    <property type="entry name" value="Ribosomal_uL29_mit"/>
</dbReference>
<dbReference type="OrthoDB" id="270763at2759"/>
<dbReference type="EMBL" id="NBIV01000009">
    <property type="protein sequence ID" value="PXF48991.1"/>
    <property type="molecule type" value="Genomic_DNA"/>
</dbReference>
<evidence type="ECO:0000256" key="7">
    <source>
        <dbReference type="SAM" id="MobiDB-lite"/>
    </source>
</evidence>
<keyword evidence="4" id="KW-0496">Mitochondrion</keyword>
<name>A0A2V3J3H1_9FLOR</name>
<dbReference type="PANTHER" id="PTHR21183">
    <property type="entry name" value="RIBOSOMAL PROTEIN L47, MITOCHONDRIAL-RELATED"/>
    <property type="match status" value="1"/>
</dbReference>
<gene>
    <name evidence="8" type="ORF">BWQ96_01129</name>
</gene>
<keyword evidence="3 8" id="KW-0689">Ribosomal protein</keyword>
<comment type="similarity">
    <text evidence="2">Belongs to the universal ribosomal protein uL29 family.</text>
</comment>
<feature type="compositionally biased region" description="Polar residues" evidence="7">
    <location>
        <begin position="157"/>
        <end position="169"/>
    </location>
</feature>
<dbReference type="InterPro" id="IPR038340">
    <property type="entry name" value="MRP-L47_sf"/>
</dbReference>
<evidence type="ECO:0000256" key="4">
    <source>
        <dbReference type="ARBA" id="ARBA00023128"/>
    </source>
</evidence>
<feature type="region of interest" description="Disordered" evidence="7">
    <location>
        <begin position="141"/>
        <end position="169"/>
    </location>
</feature>
<accession>A0A2V3J3H1</accession>
<evidence type="ECO:0000313" key="8">
    <source>
        <dbReference type="EMBL" id="PXF48991.1"/>
    </source>
</evidence>
<comment type="caution">
    <text evidence="8">The sequence shown here is derived from an EMBL/GenBank/DDBJ whole genome shotgun (WGS) entry which is preliminary data.</text>
</comment>
<evidence type="ECO:0000256" key="2">
    <source>
        <dbReference type="ARBA" id="ARBA00009254"/>
    </source>
</evidence>
<protein>
    <recommendedName>
        <fullName evidence="6">Large ribosomal subunit protein uL29m</fullName>
    </recommendedName>
</protein>
<evidence type="ECO:0000256" key="5">
    <source>
        <dbReference type="ARBA" id="ARBA00023274"/>
    </source>
</evidence>
<evidence type="ECO:0000256" key="3">
    <source>
        <dbReference type="ARBA" id="ARBA00022980"/>
    </source>
</evidence>